<accession>A0A850QH04</accession>
<dbReference type="AlphaFoldDB" id="A0A850QH04"/>
<name>A0A850QH04_9RHOB</name>
<evidence type="ECO:0000313" key="3">
    <source>
        <dbReference type="Proteomes" id="UP000592216"/>
    </source>
</evidence>
<comment type="subunit">
    <text evidence="1">Interacts with the cytoplasmic NapA precursor.</text>
</comment>
<reference evidence="2 3" key="1">
    <citation type="submission" date="2020-04" db="EMBL/GenBank/DDBJ databases">
        <title>Donghicola sp., a member of the Rhodobacteraceae family isolated from mangrove forest in Thailand.</title>
        <authorList>
            <person name="Charoenyingcharoen P."/>
            <person name="Yukphan P."/>
        </authorList>
    </citation>
    <scope>NUCLEOTIDE SEQUENCE [LARGE SCALE GENOMIC DNA]</scope>
    <source>
        <strain evidence="2 3">B5-SW-15</strain>
    </source>
</reference>
<dbReference type="HAMAP" id="MF_02200">
    <property type="entry name" value="NapD"/>
    <property type="match status" value="1"/>
</dbReference>
<protein>
    <recommendedName>
        <fullName evidence="1">Chaperone NapD</fullName>
    </recommendedName>
    <alternativeName>
        <fullName evidence="1">NapA signal peptide-binding chaperone NapD</fullName>
    </alternativeName>
</protein>
<evidence type="ECO:0000313" key="2">
    <source>
        <dbReference type="EMBL" id="NVO25339.1"/>
    </source>
</evidence>
<comment type="similarity">
    <text evidence="1">Belongs to the NapD family.</text>
</comment>
<evidence type="ECO:0000256" key="1">
    <source>
        <dbReference type="HAMAP-Rule" id="MF_02200"/>
    </source>
</evidence>
<dbReference type="EMBL" id="JABCJE010000014">
    <property type="protein sequence ID" value="NVO25339.1"/>
    <property type="molecule type" value="Genomic_DNA"/>
</dbReference>
<dbReference type="InterPro" id="IPR005623">
    <property type="entry name" value="Chaperone_NapD_NO3_reduct"/>
</dbReference>
<keyword evidence="1" id="KW-0143">Chaperone</keyword>
<organism evidence="2 3">
    <name type="scientific">Donghicola mangrovi</name>
    <dbReference type="NCBI Taxonomy" id="2729614"/>
    <lineage>
        <taxon>Bacteria</taxon>
        <taxon>Pseudomonadati</taxon>
        <taxon>Pseudomonadota</taxon>
        <taxon>Alphaproteobacteria</taxon>
        <taxon>Rhodobacterales</taxon>
        <taxon>Roseobacteraceae</taxon>
        <taxon>Donghicola</taxon>
    </lineage>
</organism>
<comment type="caution">
    <text evidence="2">The sequence shown here is derived from an EMBL/GenBank/DDBJ whole genome shotgun (WGS) entry which is preliminary data.</text>
</comment>
<proteinExistence type="inferred from homology"/>
<dbReference type="GO" id="GO:0005737">
    <property type="term" value="C:cytoplasm"/>
    <property type="evidence" value="ECO:0007669"/>
    <property type="project" value="UniProtKB-SubCell"/>
</dbReference>
<dbReference type="GO" id="GO:0051224">
    <property type="term" value="P:negative regulation of protein transport"/>
    <property type="evidence" value="ECO:0007669"/>
    <property type="project" value="UniProtKB-UniRule"/>
</dbReference>
<comment type="subcellular location">
    <subcellularLocation>
        <location evidence="1">Cytoplasm</location>
    </subcellularLocation>
</comment>
<keyword evidence="1" id="KW-0963">Cytoplasm</keyword>
<dbReference type="Gene3D" id="3.30.70.920">
    <property type="match status" value="1"/>
</dbReference>
<dbReference type="Pfam" id="PF03927">
    <property type="entry name" value="NapD"/>
    <property type="match status" value="1"/>
</dbReference>
<gene>
    <name evidence="1" type="primary">napD</name>
    <name evidence="2" type="ORF">HJ536_18430</name>
</gene>
<dbReference type="GO" id="GO:0005048">
    <property type="term" value="F:signal sequence binding"/>
    <property type="evidence" value="ECO:0007669"/>
    <property type="project" value="UniProtKB-UniRule"/>
</dbReference>
<sequence length="90" mass="9704">MNICGCLVHLAPAFRDSARDAIAGHPGVEIHAETEDGRFVVTVEDTDTARASETIMALHQVPGVVSLSLTYHSFEDLSEPQSELEPELTA</sequence>
<comment type="function">
    <text evidence="1">Chaperone for NapA, the catalytic subunit of the periplasmic nitrate reductase. It binds directly and specifically to the twin-arginine signal peptide of NapA, preventing premature interaction with the Tat translocase and premature export.</text>
</comment>
<dbReference type="Proteomes" id="UP000592216">
    <property type="component" value="Unassembled WGS sequence"/>
</dbReference>
<dbReference type="RefSeq" id="WP_177158882.1">
    <property type="nucleotide sequence ID" value="NZ_JABCJE010000014.1"/>
</dbReference>